<dbReference type="Pfam" id="PF03466">
    <property type="entry name" value="LysR_substrate"/>
    <property type="match status" value="1"/>
</dbReference>
<keyword evidence="7" id="KW-1185">Reference proteome</keyword>
<dbReference type="PROSITE" id="PS50931">
    <property type="entry name" value="HTH_LYSR"/>
    <property type="match status" value="1"/>
</dbReference>
<dbReference type="InterPro" id="IPR036390">
    <property type="entry name" value="WH_DNA-bd_sf"/>
</dbReference>
<evidence type="ECO:0000256" key="1">
    <source>
        <dbReference type="ARBA" id="ARBA00009437"/>
    </source>
</evidence>
<evidence type="ECO:0000313" key="6">
    <source>
        <dbReference type="EMBL" id="MFC0633546.1"/>
    </source>
</evidence>
<evidence type="ECO:0000259" key="5">
    <source>
        <dbReference type="PROSITE" id="PS50931"/>
    </source>
</evidence>
<dbReference type="SUPFAM" id="SSF46785">
    <property type="entry name" value="Winged helix' DNA-binding domain"/>
    <property type="match status" value="1"/>
</dbReference>
<evidence type="ECO:0000256" key="4">
    <source>
        <dbReference type="ARBA" id="ARBA00023163"/>
    </source>
</evidence>
<dbReference type="InterPro" id="IPR000847">
    <property type="entry name" value="LysR_HTH_N"/>
</dbReference>
<dbReference type="PANTHER" id="PTHR30579:SF7">
    <property type="entry name" value="HTH-TYPE TRANSCRIPTIONAL REGULATOR LRHA-RELATED"/>
    <property type="match status" value="1"/>
</dbReference>
<dbReference type="Proteomes" id="UP001589906">
    <property type="component" value="Unassembled WGS sequence"/>
</dbReference>
<keyword evidence="2" id="KW-0805">Transcription regulation</keyword>
<comment type="caution">
    <text evidence="6">The sequence shown here is derived from an EMBL/GenBank/DDBJ whole genome shotgun (WGS) entry which is preliminary data.</text>
</comment>
<dbReference type="Pfam" id="PF00126">
    <property type="entry name" value="HTH_1"/>
    <property type="match status" value="1"/>
</dbReference>
<organism evidence="6 7">
    <name type="scientific">Brevundimonas balnearis</name>
    <dbReference type="NCBI Taxonomy" id="1572858"/>
    <lineage>
        <taxon>Bacteria</taxon>
        <taxon>Pseudomonadati</taxon>
        <taxon>Pseudomonadota</taxon>
        <taxon>Alphaproteobacteria</taxon>
        <taxon>Caulobacterales</taxon>
        <taxon>Caulobacteraceae</taxon>
        <taxon>Brevundimonas</taxon>
    </lineage>
</organism>
<dbReference type="Gene3D" id="3.40.190.10">
    <property type="entry name" value="Periplasmic binding protein-like II"/>
    <property type="match status" value="2"/>
</dbReference>
<dbReference type="Gene3D" id="1.10.10.10">
    <property type="entry name" value="Winged helix-like DNA-binding domain superfamily/Winged helix DNA-binding domain"/>
    <property type="match status" value="1"/>
</dbReference>
<accession>A0ABV6R1P1</accession>
<evidence type="ECO:0000256" key="2">
    <source>
        <dbReference type="ARBA" id="ARBA00023015"/>
    </source>
</evidence>
<dbReference type="InterPro" id="IPR005119">
    <property type="entry name" value="LysR_subst-bd"/>
</dbReference>
<dbReference type="InterPro" id="IPR050176">
    <property type="entry name" value="LTTR"/>
</dbReference>
<protein>
    <submittedName>
        <fullName evidence="6">LysR substrate-binding domain-containing protein</fullName>
    </submittedName>
</protein>
<evidence type="ECO:0000256" key="3">
    <source>
        <dbReference type="ARBA" id="ARBA00023125"/>
    </source>
</evidence>
<dbReference type="EMBL" id="JBHLSW010000004">
    <property type="protein sequence ID" value="MFC0633546.1"/>
    <property type="molecule type" value="Genomic_DNA"/>
</dbReference>
<dbReference type="InterPro" id="IPR036388">
    <property type="entry name" value="WH-like_DNA-bd_sf"/>
</dbReference>
<proteinExistence type="inferred from homology"/>
<sequence length="299" mass="32436">MTPTLDLDLLRAFVAVAQAESLTRAAAQLGRSQPALSLQIQKLEAALERRLFDRSKSGVTLTAQGLDFLPHATRLLAHNDEVVAQLRETFVAGDVRFGAPEDIATTHLSSIIARFAEGHPRVRLSVTCDFTSNLLALLSQGRLDLAVVKREPLPGADPDRLYTEPLLWAGRDLELFAQETVPLVLAPEPDIYRRRALTALRAHGRSFREVFVSPSFAGQVAALQAGLGVAVMPLTFAPPALRLAAPHLPPLGAIEIALVHAKGRRTGPAELLSRDIRQVMQQDKRGAASAAWALEREPS</sequence>
<feature type="domain" description="HTH lysR-type" evidence="5">
    <location>
        <begin position="5"/>
        <end position="62"/>
    </location>
</feature>
<keyword evidence="3" id="KW-0238">DNA-binding</keyword>
<reference evidence="6 7" key="1">
    <citation type="submission" date="2024-09" db="EMBL/GenBank/DDBJ databases">
        <authorList>
            <person name="Sun Q."/>
            <person name="Mori K."/>
        </authorList>
    </citation>
    <scope>NUCLEOTIDE SEQUENCE [LARGE SCALE GENOMIC DNA]</scope>
    <source>
        <strain evidence="6 7">NCAIM B.02621</strain>
    </source>
</reference>
<dbReference type="PRINTS" id="PR00039">
    <property type="entry name" value="HTHLYSR"/>
</dbReference>
<dbReference type="SUPFAM" id="SSF53850">
    <property type="entry name" value="Periplasmic binding protein-like II"/>
    <property type="match status" value="1"/>
</dbReference>
<dbReference type="PANTHER" id="PTHR30579">
    <property type="entry name" value="TRANSCRIPTIONAL REGULATOR"/>
    <property type="match status" value="1"/>
</dbReference>
<gene>
    <name evidence="6" type="ORF">ACFFGE_06610</name>
</gene>
<evidence type="ECO:0000313" key="7">
    <source>
        <dbReference type="Proteomes" id="UP001589906"/>
    </source>
</evidence>
<dbReference type="RefSeq" id="WP_376835456.1">
    <property type="nucleotide sequence ID" value="NZ_JBHLSW010000004.1"/>
</dbReference>
<keyword evidence="4" id="KW-0804">Transcription</keyword>
<comment type="similarity">
    <text evidence="1">Belongs to the LysR transcriptional regulatory family.</text>
</comment>
<name>A0ABV6R1P1_9CAUL</name>